<evidence type="ECO:0000313" key="5">
    <source>
        <dbReference type="Proteomes" id="UP000240259"/>
    </source>
</evidence>
<keyword evidence="1" id="KW-0175">Coiled coil</keyword>
<feature type="coiled-coil region" evidence="1">
    <location>
        <begin position="128"/>
        <end position="155"/>
    </location>
</feature>
<dbReference type="AlphaFoldDB" id="A0A2T4J3B1"/>
<evidence type="ECO:0000256" key="2">
    <source>
        <dbReference type="SAM" id="MobiDB-lite"/>
    </source>
</evidence>
<feature type="chain" id="PRO_5015613390" evidence="3">
    <location>
        <begin position="28"/>
        <end position="321"/>
    </location>
</feature>
<proteinExistence type="predicted"/>
<name>A0A2T4J3B1_9HYPH</name>
<feature type="region of interest" description="Disordered" evidence="2">
    <location>
        <begin position="64"/>
        <end position="91"/>
    </location>
</feature>
<dbReference type="EMBL" id="PZJX01000003">
    <property type="protein sequence ID" value="PTE12380.1"/>
    <property type="molecule type" value="Genomic_DNA"/>
</dbReference>
<evidence type="ECO:0000313" key="4">
    <source>
        <dbReference type="EMBL" id="PTE12380.1"/>
    </source>
</evidence>
<feature type="compositionally biased region" description="Low complexity" evidence="2">
    <location>
        <begin position="69"/>
        <end position="85"/>
    </location>
</feature>
<evidence type="ECO:0000256" key="1">
    <source>
        <dbReference type="SAM" id="Coils"/>
    </source>
</evidence>
<dbReference type="Proteomes" id="UP000240259">
    <property type="component" value="Unassembled WGS sequence"/>
</dbReference>
<evidence type="ECO:0000256" key="3">
    <source>
        <dbReference type="SAM" id="SignalP"/>
    </source>
</evidence>
<accession>A0A2T4J3B1</accession>
<gene>
    <name evidence="4" type="ORF">C9427_02010</name>
</gene>
<reference evidence="4 5" key="1">
    <citation type="submission" date="2018-03" db="EMBL/GenBank/DDBJ databases">
        <title>Genome sequence of the symbiotic type strain Mesorhizobium helmanticense CSLC115NT isolated from Lotus corniculatus nodules.</title>
        <authorList>
            <person name="Sannazzaro A.I."/>
            <person name="Torres Tejerizo G.A."/>
            <person name="Dip D."/>
            <person name="Caballero M."/>
            <person name="Pistorio M."/>
            <person name="Estrella M.J."/>
        </authorList>
    </citation>
    <scope>NUCLEOTIDE SEQUENCE [LARGE SCALE GENOMIC DNA]</scope>
    <source>
        <strain evidence="4 5">CSLC115N</strain>
    </source>
</reference>
<keyword evidence="5" id="KW-1185">Reference proteome</keyword>
<dbReference type="RefSeq" id="WP_107647534.1">
    <property type="nucleotide sequence ID" value="NZ_PZJX01000003.1"/>
</dbReference>
<protein>
    <submittedName>
        <fullName evidence="4">Uncharacterized protein</fullName>
    </submittedName>
</protein>
<sequence length="321" mass="35332">MDTTMLRILSLTTLFACGFLEAEPAAAADCDFYLPMLDKLKRSCDAGESCPDYRAMKARARDEGCIGGTPPRAARTPRPKTAAPQAPAPTPTLVVPELGPDDFSQPPEKQQACSEIPTDPAFFRNQAEEVLKRKVEAYTEVLADLRELQRKQKDEFDSDVGELGSNTANINDLRMTAKTTLDLVGGILPLTPVKNASGKAALTAIDFFKAYKTGKTVKGLIAADSDQVLFDFTMDAAGEMNVYMKAVNVIRGFAENVMIMRSADEARQQYRQSMAKIEGVIMEVQRKLIDSQEKLAALTANKVKTRWDSLRNLCVREARLP</sequence>
<comment type="caution">
    <text evidence="4">The sequence shown here is derived from an EMBL/GenBank/DDBJ whole genome shotgun (WGS) entry which is preliminary data.</text>
</comment>
<keyword evidence="3" id="KW-0732">Signal</keyword>
<organism evidence="4 5">
    <name type="scientific">Mesorhizobium helmanticense</name>
    <dbReference type="NCBI Taxonomy" id="1776423"/>
    <lineage>
        <taxon>Bacteria</taxon>
        <taxon>Pseudomonadati</taxon>
        <taxon>Pseudomonadota</taxon>
        <taxon>Alphaproteobacteria</taxon>
        <taxon>Hyphomicrobiales</taxon>
        <taxon>Phyllobacteriaceae</taxon>
        <taxon>Mesorhizobium</taxon>
    </lineage>
</organism>
<feature type="signal peptide" evidence="3">
    <location>
        <begin position="1"/>
        <end position="27"/>
    </location>
</feature>